<dbReference type="Proteomes" id="UP000029227">
    <property type="component" value="Unassembled WGS sequence"/>
</dbReference>
<organism evidence="1 2">
    <name type="scientific">Photobacterium aphoticum</name>
    <dbReference type="NCBI Taxonomy" id="754436"/>
    <lineage>
        <taxon>Bacteria</taxon>
        <taxon>Pseudomonadati</taxon>
        <taxon>Pseudomonadota</taxon>
        <taxon>Gammaproteobacteria</taxon>
        <taxon>Vibrionales</taxon>
        <taxon>Vibrionaceae</taxon>
        <taxon>Photobacterium</taxon>
    </lineage>
</organism>
<gene>
    <name evidence="1" type="ORF">JCM19237_5276</name>
</gene>
<dbReference type="AlphaFoldDB" id="A0A090QJE9"/>
<name>A0A090QJE9_9GAMM</name>
<proteinExistence type="predicted"/>
<reference evidence="1 2" key="1">
    <citation type="journal article" date="2014" name="Genome Announc.">
        <title>Draft Genome Sequences of Two Vibrionaceae Species, Vibrio ponticus C121 and Photobacterium aphoticum C119, Isolated as Coral Reef Microbiota.</title>
        <authorList>
            <person name="Al-saari N."/>
            <person name="Meirelles P.M."/>
            <person name="Mino S."/>
            <person name="Suda W."/>
            <person name="Oshima K."/>
            <person name="Hattori M."/>
            <person name="Ohkuma M."/>
            <person name="Thompson F.L."/>
            <person name="Gomez-Gil B."/>
            <person name="Sawabe T."/>
            <person name="Sawabe T."/>
        </authorList>
    </citation>
    <scope>NUCLEOTIDE SEQUENCE [LARGE SCALE GENOMIC DNA]</scope>
    <source>
        <strain evidence="1 2">JCM 19237</strain>
    </source>
</reference>
<dbReference type="EMBL" id="BBMN01000001">
    <property type="protein sequence ID" value="GAL02383.1"/>
    <property type="molecule type" value="Genomic_DNA"/>
</dbReference>
<accession>A0A090QJE9</accession>
<protein>
    <submittedName>
        <fullName evidence="1">Uncharacterized protein</fullName>
    </submittedName>
</protein>
<evidence type="ECO:0000313" key="1">
    <source>
        <dbReference type="EMBL" id="GAL02383.1"/>
    </source>
</evidence>
<sequence length="40" mass="4286">MLMVGCAERMSQGMHGTQAFLKGCAPMLAAINIWVRACTS</sequence>
<comment type="caution">
    <text evidence="1">The sequence shown here is derived from an EMBL/GenBank/DDBJ whole genome shotgun (WGS) entry which is preliminary data.</text>
</comment>
<evidence type="ECO:0000313" key="2">
    <source>
        <dbReference type="Proteomes" id="UP000029227"/>
    </source>
</evidence>